<dbReference type="AlphaFoldDB" id="A0A1X7TAR6"/>
<dbReference type="EnsemblMetazoa" id="Aqu2.1.11641_001">
    <property type="protein sequence ID" value="Aqu2.1.11641_001"/>
    <property type="gene ID" value="Aqu2.1.11641"/>
</dbReference>
<protein>
    <submittedName>
        <fullName evidence="1">Uncharacterized protein</fullName>
    </submittedName>
</protein>
<accession>A0A1X7TAR6</accession>
<evidence type="ECO:0000313" key="1">
    <source>
        <dbReference type="EnsemblMetazoa" id="Aqu2.1.11641_001"/>
    </source>
</evidence>
<sequence>MISESRCRLKIFDHLSPEEDILSASSVTVGGPIYMYLPLNKDQEFSLLRCKFGSAFFAANCAIQRKNINPDQMRMLLSDCFPHKPEFSNKHFETTNDILDAVKRNCNLIDINCLEVIVKQFNVSEAFDPLEAYKAEVEEFCKVLRDELNESLEVVRSPRPLSRETIVLVLDQIPLTCTVCDIKDIVQKALGVHIGDVRIMSVSDSHFIAIKDESPDDDTSSSEDTVMEPDDKSLTVNLVAVQKGFRRNIVRLLDSACL</sequence>
<proteinExistence type="predicted"/>
<dbReference type="InParanoid" id="A0A1X7TAR6"/>
<organism evidence="1">
    <name type="scientific">Amphimedon queenslandica</name>
    <name type="common">Sponge</name>
    <dbReference type="NCBI Taxonomy" id="400682"/>
    <lineage>
        <taxon>Eukaryota</taxon>
        <taxon>Metazoa</taxon>
        <taxon>Porifera</taxon>
        <taxon>Demospongiae</taxon>
        <taxon>Heteroscleromorpha</taxon>
        <taxon>Haplosclerida</taxon>
        <taxon>Niphatidae</taxon>
        <taxon>Amphimedon</taxon>
    </lineage>
</organism>
<name>A0A1X7TAR6_AMPQE</name>
<reference evidence="1" key="1">
    <citation type="submission" date="2017-05" db="UniProtKB">
        <authorList>
            <consortium name="EnsemblMetazoa"/>
        </authorList>
    </citation>
    <scope>IDENTIFICATION</scope>
</reference>